<evidence type="ECO:0008006" key="3">
    <source>
        <dbReference type="Google" id="ProtNLM"/>
    </source>
</evidence>
<gene>
    <name evidence="1" type="ORF">SAMN05660964_02932</name>
</gene>
<name>A0A1H4FEW6_9GAMM</name>
<organism evidence="1 2">
    <name type="scientific">Thiothrix caldifontis</name>
    <dbReference type="NCBI Taxonomy" id="525918"/>
    <lineage>
        <taxon>Bacteria</taxon>
        <taxon>Pseudomonadati</taxon>
        <taxon>Pseudomonadota</taxon>
        <taxon>Gammaproteobacteria</taxon>
        <taxon>Thiotrichales</taxon>
        <taxon>Thiotrichaceae</taxon>
        <taxon>Thiothrix</taxon>
    </lineage>
</organism>
<keyword evidence="2" id="KW-1185">Reference proteome</keyword>
<evidence type="ECO:0000313" key="2">
    <source>
        <dbReference type="Proteomes" id="UP000199397"/>
    </source>
</evidence>
<dbReference type="RefSeq" id="WP_093069824.1">
    <property type="nucleotide sequence ID" value="NZ_FNQP01000020.1"/>
</dbReference>
<sequence length="335" mass="37277">MIKLDFFIPGLWQPLTLWRKDFAFQPVAQALLRLCAKLSVESSPVKGLENTLFQQSGHPTELELPFAYYRYLLDFGVPPEQALLCADPVYLSSGLDSVILQPNLPVLTMAEMATALTMLNQHLAEDGLQLVARHPQRWYLLGDKVRTATPLHTVALSQAKGQSIFPLLPQGDKRYWHRLLNEIQMLLHTLDMPAMNAVWLWGATNPTALPALQTQTFDAWLGLSPTAQVMALATHSTHQMTASLADSHLAAGKRYAIILDDLHLPSVSDDLNAWQQALDAIEKNWLEPVLAGVQSGKFSVSLTAGDGRILRCQPPPAWKFWQTQAATWDQLLECG</sequence>
<dbReference type="Proteomes" id="UP000199397">
    <property type="component" value="Unassembled WGS sequence"/>
</dbReference>
<protein>
    <recommendedName>
        <fullName evidence="3">Cofactor-independent phosphoglycerate mutase</fullName>
    </recommendedName>
</protein>
<evidence type="ECO:0000313" key="1">
    <source>
        <dbReference type="EMBL" id="SEA95567.1"/>
    </source>
</evidence>
<reference evidence="1 2" key="1">
    <citation type="submission" date="2016-10" db="EMBL/GenBank/DDBJ databases">
        <authorList>
            <person name="de Groot N.N."/>
        </authorList>
    </citation>
    <scope>NUCLEOTIDE SEQUENCE [LARGE SCALE GENOMIC DNA]</scope>
    <source>
        <strain evidence="1 2">DSM 21228</strain>
    </source>
</reference>
<dbReference type="STRING" id="525918.SAMN05660964_02932"/>
<dbReference type="OrthoDB" id="5295974at2"/>
<accession>A0A1H4FEW6</accession>
<dbReference type="AlphaFoldDB" id="A0A1H4FEW6"/>
<proteinExistence type="predicted"/>
<dbReference type="EMBL" id="FNQP01000020">
    <property type="protein sequence ID" value="SEA95567.1"/>
    <property type="molecule type" value="Genomic_DNA"/>
</dbReference>